<evidence type="ECO:0000256" key="6">
    <source>
        <dbReference type="SAM" id="MobiDB-lite"/>
    </source>
</evidence>
<dbReference type="Gene3D" id="3.30.70.330">
    <property type="match status" value="1"/>
</dbReference>
<keyword evidence="10" id="KW-1185">Reference proteome</keyword>
<dbReference type="InterPro" id="IPR035979">
    <property type="entry name" value="RBD_domain_sf"/>
</dbReference>
<evidence type="ECO:0000256" key="5">
    <source>
        <dbReference type="PROSITE-ProRule" id="PRU00322"/>
    </source>
</evidence>
<dbReference type="SUPFAM" id="SSF53098">
    <property type="entry name" value="Ribonuclease H-like"/>
    <property type="match status" value="1"/>
</dbReference>
<feature type="domain" description="RRM" evidence="7">
    <location>
        <begin position="361"/>
        <end position="439"/>
    </location>
</feature>
<feature type="domain" description="RanBP2-type" evidence="8">
    <location>
        <begin position="538"/>
        <end position="569"/>
    </location>
</feature>
<dbReference type="GO" id="GO:0005737">
    <property type="term" value="C:cytoplasm"/>
    <property type="evidence" value="ECO:0007669"/>
    <property type="project" value="TreeGrafter"/>
</dbReference>
<dbReference type="PROSITE" id="PS50199">
    <property type="entry name" value="ZF_RANBP2_2"/>
    <property type="match status" value="5"/>
</dbReference>
<dbReference type="Pfam" id="PF00076">
    <property type="entry name" value="RRM_1"/>
    <property type="match status" value="1"/>
</dbReference>
<dbReference type="SMART" id="SM00547">
    <property type="entry name" value="ZnF_RBZ"/>
    <property type="match status" value="5"/>
</dbReference>
<evidence type="ECO:0000259" key="7">
    <source>
        <dbReference type="PROSITE" id="PS50102"/>
    </source>
</evidence>
<evidence type="ECO:0000256" key="2">
    <source>
        <dbReference type="ARBA" id="ARBA00022771"/>
    </source>
</evidence>
<dbReference type="Pfam" id="PF00641">
    <property type="entry name" value="Zn_ribbon_RanBP"/>
    <property type="match status" value="5"/>
</dbReference>
<evidence type="ECO:0008006" key="11">
    <source>
        <dbReference type="Google" id="ProtNLM"/>
    </source>
</evidence>
<dbReference type="InterPro" id="IPR036443">
    <property type="entry name" value="Znf_RanBP2_sf"/>
</dbReference>
<keyword evidence="1" id="KW-0479">Metal-binding</keyword>
<dbReference type="PROSITE" id="PS01358">
    <property type="entry name" value="ZF_RANBP2_1"/>
    <property type="match status" value="5"/>
</dbReference>
<dbReference type="InterPro" id="IPR000504">
    <property type="entry name" value="RRM_dom"/>
</dbReference>
<dbReference type="InterPro" id="IPR036397">
    <property type="entry name" value="RNaseH_sf"/>
</dbReference>
<dbReference type="InterPro" id="IPR012677">
    <property type="entry name" value="Nucleotide-bd_a/b_plait_sf"/>
</dbReference>
<feature type="compositionally biased region" description="Acidic residues" evidence="6">
    <location>
        <begin position="91"/>
        <end position="103"/>
    </location>
</feature>
<evidence type="ECO:0000313" key="10">
    <source>
        <dbReference type="Proteomes" id="UP001234581"/>
    </source>
</evidence>
<feature type="region of interest" description="Disordered" evidence="6">
    <location>
        <begin position="623"/>
        <end position="646"/>
    </location>
</feature>
<organism evidence="9 10">
    <name type="scientific">Lichtheimia ornata</name>
    <dbReference type="NCBI Taxonomy" id="688661"/>
    <lineage>
        <taxon>Eukaryota</taxon>
        <taxon>Fungi</taxon>
        <taxon>Fungi incertae sedis</taxon>
        <taxon>Mucoromycota</taxon>
        <taxon>Mucoromycotina</taxon>
        <taxon>Mucoromycetes</taxon>
        <taxon>Mucorales</taxon>
        <taxon>Lichtheimiaceae</taxon>
        <taxon>Lichtheimia</taxon>
    </lineage>
</organism>
<sequence>MDFIFGKNDRKRKADDVDEEEGNNEQDIKRQLFDNTVNSATEQSSEIQPSDTVQQQEQQPSTENGASNEPIEPSQETLEETNGQREPTEKEDQDTEQSDDNKEDVEGVVASSEENHQQPGEVAASSSATPSKVKTVVPFDRLIVLTVSATCDENSASIPGSMQVTKENSEVIELSFVIINASNMDVIHTEQIYVKPEHTPFTDYCAQVTGITNDKLESAGTLQDAINKLDDYIQREIEGKLSFCFVTHGAWTLRIQLPREARDKGIELPSYLSFCRMFDLKQEIQRWQVHHREINLWSMSLKDLCEAFHVERVTNESAGLNTCLTTVNVIRYLTDFGHPDVFVHPIDTNADLQQFKKEESKVVHLAGLPFEVTQGELEAWFSSNGLRPVSTWMIQTSDYTKPNLSGFVVFSAHGDAMRALSLNGRCLGERAVEVSPSSERVIEAAGSMLVPFPSQPKNRTLRPGDWNCPTCGFHNFASRRTCFKCNTENPIAPPGGFQAAPMAAPPPPPPSMANAPTAAAAPPTMPTPPPPHHVPNFIQGDWMCPNYSCGFHNYASRFQCFKCGTYRPQNAGSPQPPPPGMGYTPRPPITFRPGDWYCPNCNFQNFASRTSCFKCHTPNPSPGAGRASYPPPPPPQQQQGAYGYGGNSYGAPSYGQPAGGAGNYGYGPPSGTQAPFRPGDWYCPSCNSHNFASRFQCLKCATPKPHNGQGPQPTYGGTGNPGMKPGDWICVNETCGFHNFAKRTQCAKCGMMNPSAHAGGPASAY</sequence>
<dbReference type="AlphaFoldDB" id="A0AAD7V1S8"/>
<dbReference type="SUPFAM" id="SSF54928">
    <property type="entry name" value="RNA-binding domain, RBD"/>
    <property type="match status" value="1"/>
</dbReference>
<evidence type="ECO:0000313" key="9">
    <source>
        <dbReference type="EMBL" id="KAJ8657265.1"/>
    </source>
</evidence>
<dbReference type="GO" id="GO:0008270">
    <property type="term" value="F:zinc ion binding"/>
    <property type="evidence" value="ECO:0007669"/>
    <property type="project" value="UniProtKB-KW"/>
</dbReference>
<dbReference type="Pfam" id="PF00929">
    <property type="entry name" value="RNase_T"/>
    <property type="match status" value="1"/>
</dbReference>
<name>A0AAD7V1S8_9FUNG</name>
<evidence type="ECO:0000256" key="3">
    <source>
        <dbReference type="ARBA" id="ARBA00022833"/>
    </source>
</evidence>
<protein>
    <recommendedName>
        <fullName evidence="11">Rna binding protein</fullName>
    </recommendedName>
</protein>
<reference evidence="9 10" key="1">
    <citation type="submission" date="2023-03" db="EMBL/GenBank/DDBJ databases">
        <title>Genome sequence of Lichtheimia ornata CBS 291.66.</title>
        <authorList>
            <person name="Mohabir J.T."/>
            <person name="Shea T.P."/>
            <person name="Kurbessoian T."/>
            <person name="Berby B."/>
            <person name="Fontaine J."/>
            <person name="Livny J."/>
            <person name="Gnirke A."/>
            <person name="Stajich J.E."/>
            <person name="Cuomo C.A."/>
        </authorList>
    </citation>
    <scope>NUCLEOTIDE SEQUENCE [LARGE SCALE GENOMIC DNA]</scope>
    <source>
        <strain evidence="9">CBS 291.66</strain>
    </source>
</reference>
<dbReference type="InterPro" id="IPR013520">
    <property type="entry name" value="Ribonucl_H"/>
</dbReference>
<dbReference type="PANTHER" id="PTHR23111:SF75">
    <property type="entry name" value="OS06G0141200 PROTEIN"/>
    <property type="match status" value="1"/>
</dbReference>
<feature type="region of interest" description="Disordered" evidence="6">
    <location>
        <begin position="504"/>
        <end position="525"/>
    </location>
</feature>
<feature type="region of interest" description="Disordered" evidence="6">
    <location>
        <begin position="1"/>
        <end position="131"/>
    </location>
</feature>
<gene>
    <name evidence="9" type="ORF">O0I10_007081</name>
</gene>
<feature type="domain" description="RanBP2-type" evidence="8">
    <location>
        <begin position="592"/>
        <end position="621"/>
    </location>
</feature>
<dbReference type="EMBL" id="JARTCD010000033">
    <property type="protein sequence ID" value="KAJ8657265.1"/>
    <property type="molecule type" value="Genomic_DNA"/>
</dbReference>
<dbReference type="GeneID" id="83214490"/>
<dbReference type="Gene3D" id="4.10.1060.10">
    <property type="entry name" value="Zinc finger, RanBP2-type"/>
    <property type="match status" value="5"/>
</dbReference>
<keyword evidence="3" id="KW-0862">Zinc</keyword>
<dbReference type="Proteomes" id="UP001234581">
    <property type="component" value="Unassembled WGS sequence"/>
</dbReference>
<accession>A0AAD7V1S8</accession>
<proteinExistence type="predicted"/>
<dbReference type="PANTHER" id="PTHR23111">
    <property type="entry name" value="ZINC FINGER PROTEIN"/>
    <property type="match status" value="1"/>
</dbReference>
<dbReference type="SMART" id="SM00479">
    <property type="entry name" value="EXOIII"/>
    <property type="match status" value="1"/>
</dbReference>
<dbReference type="GO" id="GO:0000175">
    <property type="term" value="F:3'-5'-RNA exonuclease activity"/>
    <property type="evidence" value="ECO:0007669"/>
    <property type="project" value="InterPro"/>
</dbReference>
<feature type="compositionally biased region" description="Polar residues" evidence="6">
    <location>
        <begin position="33"/>
        <end position="67"/>
    </location>
</feature>
<dbReference type="RefSeq" id="XP_058342178.1">
    <property type="nucleotide sequence ID" value="XM_058487101.1"/>
</dbReference>
<dbReference type="InterPro" id="IPR047201">
    <property type="entry name" value="ERI-1_3'hExo-like"/>
</dbReference>
<dbReference type="GO" id="GO:0003729">
    <property type="term" value="F:mRNA binding"/>
    <property type="evidence" value="ECO:0007669"/>
    <property type="project" value="TreeGrafter"/>
</dbReference>
<dbReference type="InterPro" id="IPR012337">
    <property type="entry name" value="RNaseH-like_sf"/>
</dbReference>
<dbReference type="InterPro" id="IPR001876">
    <property type="entry name" value="Znf_RanBP2"/>
</dbReference>
<feature type="compositionally biased region" description="Low complexity" evidence="6">
    <location>
        <begin position="512"/>
        <end position="522"/>
    </location>
</feature>
<keyword evidence="2 5" id="KW-0863">Zinc-finger</keyword>
<feature type="domain" description="RanBP2-type" evidence="8">
    <location>
        <begin position="462"/>
        <end position="491"/>
    </location>
</feature>
<keyword evidence="4" id="KW-0694">RNA-binding</keyword>
<evidence type="ECO:0000259" key="8">
    <source>
        <dbReference type="PROSITE" id="PS50199"/>
    </source>
</evidence>
<feature type="domain" description="RanBP2-type" evidence="8">
    <location>
        <begin position="677"/>
        <end position="706"/>
    </location>
</feature>
<dbReference type="SUPFAM" id="SSF90209">
    <property type="entry name" value="Ran binding protein zinc finger-like"/>
    <property type="match status" value="5"/>
</dbReference>
<evidence type="ECO:0000256" key="4">
    <source>
        <dbReference type="PROSITE-ProRule" id="PRU00176"/>
    </source>
</evidence>
<comment type="caution">
    <text evidence="9">The sequence shown here is derived from an EMBL/GenBank/DDBJ whole genome shotgun (WGS) entry which is preliminary data.</text>
</comment>
<dbReference type="Gene3D" id="3.30.420.10">
    <property type="entry name" value="Ribonuclease H-like superfamily/Ribonuclease H"/>
    <property type="match status" value="1"/>
</dbReference>
<evidence type="ECO:0000256" key="1">
    <source>
        <dbReference type="ARBA" id="ARBA00022723"/>
    </source>
</evidence>
<feature type="domain" description="RanBP2-type" evidence="8">
    <location>
        <begin position="724"/>
        <end position="755"/>
    </location>
</feature>
<dbReference type="CDD" id="cd06133">
    <property type="entry name" value="ERI-1_3'hExo_like"/>
    <property type="match status" value="1"/>
</dbReference>
<dbReference type="PROSITE" id="PS50102">
    <property type="entry name" value="RRM"/>
    <property type="match status" value="1"/>
</dbReference>